<dbReference type="GO" id="GO:0008239">
    <property type="term" value="F:dipeptidyl-peptidase activity"/>
    <property type="evidence" value="ECO:0007669"/>
    <property type="project" value="InterPro"/>
</dbReference>
<evidence type="ECO:0000313" key="4">
    <source>
        <dbReference type="EMBL" id="KAI9259495.1"/>
    </source>
</evidence>
<evidence type="ECO:0000259" key="3">
    <source>
        <dbReference type="SMART" id="SM00939"/>
    </source>
</evidence>
<dbReference type="InterPro" id="IPR013736">
    <property type="entry name" value="Xaa-Pro_dipept_C"/>
</dbReference>
<organism evidence="4 5">
    <name type="scientific">Phascolomyces articulosus</name>
    <dbReference type="NCBI Taxonomy" id="60185"/>
    <lineage>
        <taxon>Eukaryota</taxon>
        <taxon>Fungi</taxon>
        <taxon>Fungi incertae sedis</taxon>
        <taxon>Mucoromycota</taxon>
        <taxon>Mucoromycotina</taxon>
        <taxon>Mucoromycetes</taxon>
        <taxon>Mucorales</taxon>
        <taxon>Lichtheimiaceae</taxon>
        <taxon>Phascolomyces</taxon>
    </lineage>
</organism>
<evidence type="ECO:0000256" key="2">
    <source>
        <dbReference type="SAM" id="MobiDB-lite"/>
    </source>
</evidence>
<protein>
    <submittedName>
        <fullName evidence="4">Alpha/Beta hydrolase protein</fullName>
    </submittedName>
</protein>
<reference evidence="4" key="2">
    <citation type="submission" date="2023-02" db="EMBL/GenBank/DDBJ databases">
        <authorList>
            <consortium name="DOE Joint Genome Institute"/>
            <person name="Mondo S.J."/>
            <person name="Chang Y."/>
            <person name="Wang Y."/>
            <person name="Ahrendt S."/>
            <person name="Andreopoulos W."/>
            <person name="Barry K."/>
            <person name="Beard J."/>
            <person name="Benny G.L."/>
            <person name="Blankenship S."/>
            <person name="Bonito G."/>
            <person name="Cuomo C."/>
            <person name="Desiro A."/>
            <person name="Gervers K.A."/>
            <person name="Hundley H."/>
            <person name="Kuo A."/>
            <person name="LaButti K."/>
            <person name="Lang B.F."/>
            <person name="Lipzen A."/>
            <person name="O'Donnell K."/>
            <person name="Pangilinan J."/>
            <person name="Reynolds N."/>
            <person name="Sandor L."/>
            <person name="Smith M.W."/>
            <person name="Tsang A."/>
            <person name="Grigoriev I.V."/>
            <person name="Stajich J.E."/>
            <person name="Spatafora J.W."/>
        </authorList>
    </citation>
    <scope>NUCLEOTIDE SEQUENCE</scope>
    <source>
        <strain evidence="4">RSA 2281</strain>
    </source>
</reference>
<dbReference type="SMART" id="SM00939">
    <property type="entry name" value="PepX_C"/>
    <property type="match status" value="1"/>
</dbReference>
<dbReference type="InterPro" id="IPR008979">
    <property type="entry name" value="Galactose-bd-like_sf"/>
</dbReference>
<dbReference type="InterPro" id="IPR000383">
    <property type="entry name" value="Xaa-Pro-like_dom"/>
</dbReference>
<dbReference type="InterPro" id="IPR005674">
    <property type="entry name" value="CocE/Ser_esterase"/>
</dbReference>
<feature type="region of interest" description="Disordered" evidence="2">
    <location>
        <begin position="15"/>
        <end position="49"/>
    </location>
</feature>
<evidence type="ECO:0000313" key="5">
    <source>
        <dbReference type="Proteomes" id="UP001209540"/>
    </source>
</evidence>
<sequence>MTEYKIGNISVIQRPSVRPQENDPINPYTPYGPESKELPKGWQKNPERNSLPLPEPLIIDKDVSIILRDGTEIYTDILRPADNERHPVLIAWSPYGKTGDGYFSLDAFPPYRVGVPYEELSNLEKFEAVDPAIWCAEGYVIVNVNIRGTYDSKGNIVWWGSQDGRDGYDVIEWAAKQAWSTGKVGLMGNSWLAISQWFIAAEQPPHLCAIAPWEGAADAYRDFLGFGGFPNLQFCNWLRDCALKENGGLCAVYSIGRRMAEDVPAMLEKYPLWNEYWEDKRAKLENITIPTYILGSYSSQLHTAGSFRAFQQIKTDKKWLRVHPYFEWYDLYQEKSNKDLLRFFNHYLKGESNDWESTPRVRLSLLGFNQDSVVERPEQEYPLARTQYKKFYLNDLAFQEASSKKNEIEVGTLSESKQSNTPSVISYNSENDDEMIGFTKTFDEYTEIGGYTRMTLWVSCSDNDDMDLFARLRKLDANGHLLTHINVPLKDMPGCQSKEDVPYYNVYRYVGAPARLRVSHRHLIREPKDGEEVELLRDHKKEEKVTPGTIIPVEVGFWPCGMTFEKGESLQVVLAGHDMVLPETKSDAGFKLPTLNRGTHNIHVGGSYPSSITLPFI</sequence>
<keyword evidence="5" id="KW-1185">Reference proteome</keyword>
<gene>
    <name evidence="4" type="ORF">BDA99DRAFT_538456</name>
</gene>
<reference evidence="4" key="1">
    <citation type="journal article" date="2022" name="IScience">
        <title>Evolution of zygomycete secretomes and the origins of terrestrial fungal ecologies.</title>
        <authorList>
            <person name="Chang Y."/>
            <person name="Wang Y."/>
            <person name="Mondo S."/>
            <person name="Ahrendt S."/>
            <person name="Andreopoulos W."/>
            <person name="Barry K."/>
            <person name="Beard J."/>
            <person name="Benny G.L."/>
            <person name="Blankenship S."/>
            <person name="Bonito G."/>
            <person name="Cuomo C."/>
            <person name="Desiro A."/>
            <person name="Gervers K.A."/>
            <person name="Hundley H."/>
            <person name="Kuo A."/>
            <person name="LaButti K."/>
            <person name="Lang B.F."/>
            <person name="Lipzen A."/>
            <person name="O'Donnell K."/>
            <person name="Pangilinan J."/>
            <person name="Reynolds N."/>
            <person name="Sandor L."/>
            <person name="Smith M.E."/>
            <person name="Tsang A."/>
            <person name="Grigoriev I.V."/>
            <person name="Stajich J.E."/>
            <person name="Spatafora J.W."/>
        </authorList>
    </citation>
    <scope>NUCLEOTIDE SEQUENCE</scope>
    <source>
        <strain evidence="4">RSA 2281</strain>
    </source>
</reference>
<dbReference type="Gene3D" id="1.10.3020.20">
    <property type="match status" value="1"/>
</dbReference>
<dbReference type="Pfam" id="PF08530">
    <property type="entry name" value="PepX_C"/>
    <property type="match status" value="1"/>
</dbReference>
<dbReference type="EMBL" id="JAIXMP010000017">
    <property type="protein sequence ID" value="KAI9259495.1"/>
    <property type="molecule type" value="Genomic_DNA"/>
</dbReference>
<accession>A0AAD5K7F5</accession>
<evidence type="ECO:0000256" key="1">
    <source>
        <dbReference type="ARBA" id="ARBA00022801"/>
    </source>
</evidence>
<proteinExistence type="predicted"/>
<dbReference type="NCBIfam" id="TIGR00976">
    <property type="entry name" value="CocE_NonD"/>
    <property type="match status" value="1"/>
</dbReference>
<comment type="caution">
    <text evidence="4">The sequence shown here is derived from an EMBL/GenBank/DDBJ whole genome shotgun (WGS) entry which is preliminary data.</text>
</comment>
<dbReference type="SUPFAM" id="SSF49785">
    <property type="entry name" value="Galactose-binding domain-like"/>
    <property type="match status" value="1"/>
</dbReference>
<dbReference type="PANTHER" id="PTHR43056:SF10">
    <property type="entry name" value="COCE_NOND FAMILY, PUTATIVE (AFU_ORTHOLOGUE AFUA_7G00600)-RELATED"/>
    <property type="match status" value="1"/>
</dbReference>
<dbReference type="PANTHER" id="PTHR43056">
    <property type="entry name" value="PEPTIDASE S9 PROLYL OLIGOPEPTIDASE"/>
    <property type="match status" value="1"/>
</dbReference>
<dbReference type="Gene3D" id="2.60.120.260">
    <property type="entry name" value="Galactose-binding domain-like"/>
    <property type="match status" value="1"/>
</dbReference>
<feature type="domain" description="Xaa-Pro dipeptidyl-peptidase C-terminal" evidence="3">
    <location>
        <begin position="341"/>
        <end position="613"/>
    </location>
</feature>
<keyword evidence="1 4" id="KW-0378">Hydrolase</keyword>
<dbReference type="SUPFAM" id="SSF53474">
    <property type="entry name" value="alpha/beta-Hydrolases"/>
    <property type="match status" value="1"/>
</dbReference>
<dbReference type="Gene3D" id="3.40.50.1820">
    <property type="entry name" value="alpha/beta hydrolase"/>
    <property type="match status" value="1"/>
</dbReference>
<dbReference type="Proteomes" id="UP001209540">
    <property type="component" value="Unassembled WGS sequence"/>
</dbReference>
<name>A0AAD5K7F5_9FUNG</name>
<dbReference type="InterPro" id="IPR029058">
    <property type="entry name" value="AB_hydrolase_fold"/>
</dbReference>
<dbReference type="Pfam" id="PF02129">
    <property type="entry name" value="Peptidase_S15"/>
    <property type="match status" value="1"/>
</dbReference>
<dbReference type="InterPro" id="IPR050585">
    <property type="entry name" value="Xaa-Pro_dipeptidyl-ppase/CocE"/>
</dbReference>
<dbReference type="AlphaFoldDB" id="A0AAD5K7F5"/>